<reference evidence="1 2" key="1">
    <citation type="submission" date="2022-03" db="EMBL/GenBank/DDBJ databases">
        <title>Hymenobactersp. isolated from the air.</title>
        <authorList>
            <person name="Won M."/>
            <person name="Kwon S.-W."/>
        </authorList>
    </citation>
    <scope>NUCLEOTIDE SEQUENCE [LARGE SCALE GENOMIC DNA]</scope>
    <source>
        <strain evidence="1 2">KACC 21982</strain>
        <plasmid evidence="1 2">unnamed2</plasmid>
    </source>
</reference>
<keyword evidence="2" id="KW-1185">Reference proteome</keyword>
<evidence type="ECO:0000313" key="1">
    <source>
        <dbReference type="EMBL" id="UOG77403.1"/>
    </source>
</evidence>
<gene>
    <name evidence="1" type="ORF">MTX78_23965</name>
</gene>
<protein>
    <submittedName>
        <fullName evidence="1">Uncharacterized protein</fullName>
    </submittedName>
</protein>
<dbReference type="RefSeq" id="WP_243803170.1">
    <property type="nucleotide sequence ID" value="NZ_CP094671.1"/>
</dbReference>
<accession>A0ABY4D4F4</accession>
<dbReference type="EMBL" id="CP094671">
    <property type="protein sequence ID" value="UOG77403.1"/>
    <property type="molecule type" value="Genomic_DNA"/>
</dbReference>
<proteinExistence type="predicted"/>
<sequence>MLKPIPPVRYQTLVAREWVAQQLGLPYQAERQDWPWEVAEIAGFEAYFQLYAHVGEDERIVLLEMILEAASNGGTTRAQLQALWPRIEALLTQNADLHATTAQYWCSWEVKEPDIDEQAFAISPYLRAWWRAHYVMPPDSDAPFYRIECTGEKVAVSFDEMHALRKDILLYFDDNAEETTSILLADRQYTLPYWKYLSVAFTQEWAESARYQKLVVEGCLALLHAIALDLLDEPFGRITKEWQGESVERLLLYLRQYNPLSEKLAIAQRHLVRTFSFIVQLTPTDLDESNFLKGFDRSIAAIWFKEQMVQAYFTGRLTT</sequence>
<geneLocation type="plasmid" evidence="1 2">
    <name>unnamed2</name>
</geneLocation>
<evidence type="ECO:0000313" key="2">
    <source>
        <dbReference type="Proteomes" id="UP000831113"/>
    </source>
</evidence>
<dbReference type="Proteomes" id="UP000831113">
    <property type="component" value="Plasmid unnamed2"/>
</dbReference>
<organism evidence="1 2">
    <name type="scientific">Hymenobacter tibetensis</name>
    <dbReference type="NCBI Taxonomy" id="497967"/>
    <lineage>
        <taxon>Bacteria</taxon>
        <taxon>Pseudomonadati</taxon>
        <taxon>Bacteroidota</taxon>
        <taxon>Cytophagia</taxon>
        <taxon>Cytophagales</taxon>
        <taxon>Hymenobacteraceae</taxon>
        <taxon>Hymenobacter</taxon>
    </lineage>
</organism>
<name>A0ABY4D4F4_9BACT</name>
<keyword evidence="1" id="KW-0614">Plasmid</keyword>